<dbReference type="GO" id="GO:0005506">
    <property type="term" value="F:iron ion binding"/>
    <property type="evidence" value="ECO:0007669"/>
    <property type="project" value="InterPro"/>
</dbReference>
<proteinExistence type="inferred from homology"/>
<dbReference type="Pfam" id="PF00067">
    <property type="entry name" value="p450"/>
    <property type="match status" value="1"/>
</dbReference>
<evidence type="ECO:0000256" key="3">
    <source>
        <dbReference type="ARBA" id="ARBA00023004"/>
    </source>
</evidence>
<evidence type="ECO:0000256" key="1">
    <source>
        <dbReference type="ARBA" id="ARBA00010617"/>
    </source>
</evidence>
<comment type="similarity">
    <text evidence="1">Belongs to the cytochrome P450 family.</text>
</comment>
<evidence type="ECO:0000256" key="4">
    <source>
        <dbReference type="SAM" id="MobiDB-lite"/>
    </source>
</evidence>
<dbReference type="STRING" id="4540.A0A3L6PU64"/>
<dbReference type="PANTHER" id="PTHR47955:SF14">
    <property type="entry name" value="OS01G0543600 PROTEIN"/>
    <property type="match status" value="1"/>
</dbReference>
<dbReference type="EMBL" id="PQIB02000015">
    <property type="protein sequence ID" value="RLM64261.1"/>
    <property type="molecule type" value="Genomic_DNA"/>
</dbReference>
<gene>
    <name evidence="6" type="ORF">C2845_PM16G11830</name>
</gene>
<evidence type="ECO:0000313" key="7">
    <source>
        <dbReference type="Proteomes" id="UP000275267"/>
    </source>
</evidence>
<dbReference type="GO" id="GO:0016705">
    <property type="term" value="F:oxidoreductase activity, acting on paired donors, with incorporation or reduction of molecular oxygen"/>
    <property type="evidence" value="ECO:0007669"/>
    <property type="project" value="InterPro"/>
</dbReference>
<feature type="chain" id="PRO_5018336866" evidence="5">
    <location>
        <begin position="22"/>
        <end position="156"/>
    </location>
</feature>
<evidence type="ECO:0000256" key="2">
    <source>
        <dbReference type="ARBA" id="ARBA00022723"/>
    </source>
</evidence>
<keyword evidence="3" id="KW-0408">Iron</keyword>
<feature type="region of interest" description="Disordered" evidence="4">
    <location>
        <begin position="132"/>
        <end position="156"/>
    </location>
</feature>
<keyword evidence="7" id="KW-1185">Reference proteome</keyword>
<name>A0A3L6PU64_PANMI</name>
<sequence>MLLLLPLFLLLVRCWFRAKRAREIRQQQDDHLPPSPPALPILGHLHLVGSLPHVSLRSLARKHGYDLMLLRLGAMPVVVVLSPAAAEAVLRTHDHVFASRPLSLVADVVMYGTSDIGCAPYGDYWRRAGGGRGSSSPRTCSPSRGCSHYATPARKK</sequence>
<feature type="compositionally biased region" description="Low complexity" evidence="4">
    <location>
        <begin position="134"/>
        <end position="147"/>
    </location>
</feature>
<dbReference type="GO" id="GO:0004497">
    <property type="term" value="F:monooxygenase activity"/>
    <property type="evidence" value="ECO:0007669"/>
    <property type="project" value="UniProtKB-KW"/>
</dbReference>
<dbReference type="InterPro" id="IPR001128">
    <property type="entry name" value="Cyt_P450"/>
</dbReference>
<comment type="caution">
    <text evidence="6">The sequence shown here is derived from an EMBL/GenBank/DDBJ whole genome shotgun (WGS) entry which is preliminary data.</text>
</comment>
<feature type="signal peptide" evidence="5">
    <location>
        <begin position="1"/>
        <end position="21"/>
    </location>
</feature>
<keyword evidence="5" id="KW-0732">Signal</keyword>
<dbReference type="InterPro" id="IPR036396">
    <property type="entry name" value="Cyt_P450_sf"/>
</dbReference>
<keyword evidence="2" id="KW-0479">Metal-binding</keyword>
<organism evidence="6 7">
    <name type="scientific">Panicum miliaceum</name>
    <name type="common">Proso millet</name>
    <name type="synonym">Broomcorn millet</name>
    <dbReference type="NCBI Taxonomy" id="4540"/>
    <lineage>
        <taxon>Eukaryota</taxon>
        <taxon>Viridiplantae</taxon>
        <taxon>Streptophyta</taxon>
        <taxon>Embryophyta</taxon>
        <taxon>Tracheophyta</taxon>
        <taxon>Spermatophyta</taxon>
        <taxon>Magnoliopsida</taxon>
        <taxon>Liliopsida</taxon>
        <taxon>Poales</taxon>
        <taxon>Poaceae</taxon>
        <taxon>PACMAD clade</taxon>
        <taxon>Panicoideae</taxon>
        <taxon>Panicodae</taxon>
        <taxon>Paniceae</taxon>
        <taxon>Panicinae</taxon>
        <taxon>Panicum</taxon>
        <taxon>Panicum sect. Panicum</taxon>
    </lineage>
</organism>
<dbReference type="PANTHER" id="PTHR47955">
    <property type="entry name" value="CYTOCHROME P450 FAMILY 71 PROTEIN"/>
    <property type="match status" value="1"/>
</dbReference>
<dbReference type="Gene3D" id="1.10.630.10">
    <property type="entry name" value="Cytochrome P450"/>
    <property type="match status" value="1"/>
</dbReference>
<dbReference type="SUPFAM" id="SSF48264">
    <property type="entry name" value="Cytochrome P450"/>
    <property type="match status" value="1"/>
</dbReference>
<reference evidence="7" key="1">
    <citation type="journal article" date="2019" name="Nat. Commun.">
        <title>The genome of broomcorn millet.</title>
        <authorList>
            <person name="Zou C."/>
            <person name="Miki D."/>
            <person name="Li D."/>
            <person name="Tang Q."/>
            <person name="Xiao L."/>
            <person name="Rajput S."/>
            <person name="Deng P."/>
            <person name="Jia W."/>
            <person name="Huang R."/>
            <person name="Zhang M."/>
            <person name="Sun Y."/>
            <person name="Hu J."/>
            <person name="Fu X."/>
            <person name="Schnable P.S."/>
            <person name="Li F."/>
            <person name="Zhang H."/>
            <person name="Feng B."/>
            <person name="Zhu X."/>
            <person name="Liu R."/>
            <person name="Schnable J.C."/>
            <person name="Zhu J.-K."/>
            <person name="Zhang H."/>
        </authorList>
    </citation>
    <scope>NUCLEOTIDE SEQUENCE [LARGE SCALE GENOMIC DNA]</scope>
</reference>
<protein>
    <submittedName>
        <fullName evidence="6">Indole-2-monooxygenase-like</fullName>
    </submittedName>
</protein>
<evidence type="ECO:0000256" key="5">
    <source>
        <dbReference type="SAM" id="SignalP"/>
    </source>
</evidence>
<dbReference type="Proteomes" id="UP000275267">
    <property type="component" value="Unassembled WGS sequence"/>
</dbReference>
<dbReference type="GO" id="GO:0020037">
    <property type="term" value="F:heme binding"/>
    <property type="evidence" value="ECO:0007669"/>
    <property type="project" value="InterPro"/>
</dbReference>
<dbReference type="AlphaFoldDB" id="A0A3L6PU64"/>
<accession>A0A3L6PU64</accession>
<evidence type="ECO:0000313" key="6">
    <source>
        <dbReference type="EMBL" id="RLM64261.1"/>
    </source>
</evidence>
<dbReference type="OrthoDB" id="692890at2759"/>